<protein>
    <submittedName>
        <fullName evidence="1">Uncharacterized protein</fullName>
    </submittedName>
</protein>
<comment type="caution">
    <text evidence="1">The sequence shown here is derived from an EMBL/GenBank/DDBJ whole genome shotgun (WGS) entry which is preliminary data.</text>
</comment>
<dbReference type="Proteomes" id="UP000316624">
    <property type="component" value="Unassembled WGS sequence"/>
</dbReference>
<evidence type="ECO:0000313" key="1">
    <source>
        <dbReference type="EMBL" id="TWH87175.1"/>
    </source>
</evidence>
<organism evidence="1 2">
    <name type="scientific">Sphingobium wenxiniae (strain DSM 21828 / CGMCC 1.7748 / JZ-1)</name>
    <dbReference type="NCBI Taxonomy" id="595605"/>
    <lineage>
        <taxon>Bacteria</taxon>
        <taxon>Pseudomonadati</taxon>
        <taxon>Pseudomonadota</taxon>
        <taxon>Alphaproteobacteria</taxon>
        <taxon>Sphingomonadales</taxon>
        <taxon>Sphingomonadaceae</taxon>
        <taxon>Sphingobium</taxon>
    </lineage>
</organism>
<name>A0A562JW27_SPHWJ</name>
<keyword evidence="2" id="KW-1185">Reference proteome</keyword>
<dbReference type="EMBL" id="VLKK01000045">
    <property type="protein sequence ID" value="TWH87175.1"/>
    <property type="molecule type" value="Genomic_DNA"/>
</dbReference>
<reference evidence="1 2" key="1">
    <citation type="journal article" date="2015" name="Stand. Genomic Sci.">
        <title>Genomic Encyclopedia of Bacterial and Archaeal Type Strains, Phase III: the genomes of soil and plant-associated and newly described type strains.</title>
        <authorList>
            <person name="Whitman W.B."/>
            <person name="Woyke T."/>
            <person name="Klenk H.P."/>
            <person name="Zhou Y."/>
            <person name="Lilburn T.G."/>
            <person name="Beck B.J."/>
            <person name="De Vos P."/>
            <person name="Vandamme P."/>
            <person name="Eisen J.A."/>
            <person name="Garrity G."/>
            <person name="Hugenholtz P."/>
            <person name="Kyrpides N.C."/>
        </authorList>
    </citation>
    <scope>NUCLEOTIDE SEQUENCE [LARGE SCALE GENOMIC DNA]</scope>
    <source>
        <strain evidence="1 2">CGMCC 1.7748</strain>
    </source>
</reference>
<dbReference type="AlphaFoldDB" id="A0A562JW27"/>
<evidence type="ECO:0000313" key="2">
    <source>
        <dbReference type="Proteomes" id="UP000316624"/>
    </source>
</evidence>
<dbReference type="RefSeq" id="WP_145076089.1">
    <property type="nucleotide sequence ID" value="NZ_JACIIY010000067.1"/>
</dbReference>
<accession>A0A562JW27</accession>
<proteinExistence type="predicted"/>
<gene>
    <name evidence="1" type="ORF">IQ35_04007</name>
</gene>
<sequence length="80" mass="8684">MRKKIRAHPAAVTVTHDDLEQMKRSSLGLTPIGVKRAAKARASARELFLECGSAEIALAALVSGLPKSMVDRFCRSHLGR</sequence>